<evidence type="ECO:0000313" key="1">
    <source>
        <dbReference type="EMBL" id="AVK76620.1"/>
    </source>
</evidence>
<dbReference type="KEGG" id="vg:36843333"/>
<proteinExistence type="predicted"/>
<accession>A0A2U7UE77</accession>
<dbReference type="Proteomes" id="UP000249287">
    <property type="component" value="Segment"/>
</dbReference>
<dbReference type="RefSeq" id="YP_009482623.1">
    <property type="nucleotide sequence ID" value="NC_037666.1"/>
</dbReference>
<dbReference type="GeneID" id="36843333"/>
<reference evidence="1" key="1">
    <citation type="journal article" date="2018" name="Nat. Commun.">
        <title>Diversity and evolution of the emerging Pandoraviridae family.</title>
        <authorList>
            <person name="Legendre M."/>
            <person name="Fabre E."/>
            <person name="Poirot O."/>
            <person name="Jeudy S."/>
            <person name="Lartigue A."/>
            <person name="Alempic J.M."/>
            <person name="Beucher L."/>
            <person name="Philippe N."/>
            <person name="Bertaux L."/>
            <person name="Christo-Foroux E."/>
            <person name="Labadie K."/>
            <person name="Coute Y."/>
            <person name="Abergel C."/>
            <person name="Claverie J.M."/>
        </authorList>
    </citation>
    <scope>NUCLEOTIDE SEQUENCE [LARGE SCALE GENOMIC DNA]</scope>
    <source>
        <strain evidence="1">Neocaledonia</strain>
    </source>
</reference>
<dbReference type="EMBL" id="MG011690">
    <property type="protein sequence ID" value="AVK76620.1"/>
    <property type="molecule type" value="Genomic_DNA"/>
</dbReference>
<gene>
    <name evidence="1" type="ORF">pneo_cds_1013</name>
</gene>
<name>A0A2U7UE77_9VIRU</name>
<protein>
    <submittedName>
        <fullName evidence="1">Uncharacterized protein</fullName>
    </submittedName>
</protein>
<organism evidence="1">
    <name type="scientific">Pandoravirus neocaledonia</name>
    <dbReference type="NCBI Taxonomy" id="2107708"/>
    <lineage>
        <taxon>Viruses</taxon>
        <taxon>Pandoravirus</taxon>
    </lineage>
</organism>
<sequence length="123" mass="13593">MPDDPIPFTNTRRRSAKGTVTTAASTASCASIASHCQKGVGANSLPKTPEDLLMLAHSYVAYTKYTAHRRAPWRGPYTPLDSWRSAAGAAFVLGKRERARRLVRVGFYATLIYESHCEIYGSW</sequence>